<dbReference type="InterPro" id="IPR052560">
    <property type="entry name" value="RdDP_mobile_element"/>
</dbReference>
<reference evidence="1" key="1">
    <citation type="submission" date="2021-02" db="EMBL/GenBank/DDBJ databases">
        <authorList>
            <person name="Nowell W R."/>
        </authorList>
    </citation>
    <scope>NUCLEOTIDE SEQUENCE</scope>
</reference>
<evidence type="ECO:0000313" key="2">
    <source>
        <dbReference type="Proteomes" id="UP000663848"/>
    </source>
</evidence>
<accession>A0A822A2Z7</accession>
<dbReference type="Proteomes" id="UP000663848">
    <property type="component" value="Unassembled WGS sequence"/>
</dbReference>
<dbReference type="PANTHER" id="PTHR36688:SF1">
    <property type="entry name" value="ENDONUCLEASE_EXONUCLEASE_PHOSPHATASE DOMAIN-CONTAINING PROTEIN"/>
    <property type="match status" value="1"/>
</dbReference>
<evidence type="ECO:0000313" key="1">
    <source>
        <dbReference type="EMBL" id="CAF4992166.1"/>
    </source>
</evidence>
<name>A0A822A2Z7_9BILA</name>
<dbReference type="PANTHER" id="PTHR36688">
    <property type="entry name" value="ENDO/EXONUCLEASE/PHOSPHATASE DOMAIN-CONTAINING PROTEIN"/>
    <property type="match status" value="1"/>
</dbReference>
<comment type="caution">
    <text evidence="1">The sequence shown here is derived from an EMBL/GenBank/DDBJ whole genome shotgun (WGS) entry which is preliminary data.</text>
</comment>
<gene>
    <name evidence="1" type="ORF">QYT958_LOCUS37220</name>
</gene>
<protein>
    <recommendedName>
        <fullName evidence="3">Reverse transcriptase</fullName>
    </recommendedName>
</protein>
<evidence type="ECO:0008006" key="3">
    <source>
        <dbReference type="Google" id="ProtNLM"/>
    </source>
</evidence>
<sequence>LAKIITLNKLKAGVPRCEQTRPISLLATHSKLFEKIMLDRIRLWDKTNSLVPIEQSGFRPGCLLPTRVLSIYQEVKNNMTANIPTLAIYVDYQKAYDKV</sequence>
<organism evidence="1 2">
    <name type="scientific">Rotaria socialis</name>
    <dbReference type="NCBI Taxonomy" id="392032"/>
    <lineage>
        <taxon>Eukaryota</taxon>
        <taxon>Metazoa</taxon>
        <taxon>Spiralia</taxon>
        <taxon>Gnathifera</taxon>
        <taxon>Rotifera</taxon>
        <taxon>Eurotatoria</taxon>
        <taxon>Bdelloidea</taxon>
        <taxon>Philodinida</taxon>
        <taxon>Philodinidae</taxon>
        <taxon>Rotaria</taxon>
    </lineage>
</organism>
<dbReference type="EMBL" id="CAJOBR010030709">
    <property type="protein sequence ID" value="CAF4992166.1"/>
    <property type="molecule type" value="Genomic_DNA"/>
</dbReference>
<feature type="non-terminal residue" evidence="1">
    <location>
        <position position="1"/>
    </location>
</feature>
<dbReference type="AlphaFoldDB" id="A0A822A2Z7"/>
<proteinExistence type="predicted"/>